<reference evidence="1" key="1">
    <citation type="journal article" date="2014" name="Int. J. Syst. Evol. Microbiol.">
        <title>Complete genome sequence of Corynebacterium casei LMG S-19264T (=DSM 44701T), isolated from a smear-ripened cheese.</title>
        <authorList>
            <consortium name="US DOE Joint Genome Institute (JGI-PGF)"/>
            <person name="Walter F."/>
            <person name="Albersmeier A."/>
            <person name="Kalinowski J."/>
            <person name="Ruckert C."/>
        </authorList>
    </citation>
    <scope>NUCLEOTIDE SEQUENCE</scope>
    <source>
        <strain evidence="1">JCM 4125</strain>
    </source>
</reference>
<dbReference type="Proteomes" id="UP000646776">
    <property type="component" value="Unassembled WGS sequence"/>
</dbReference>
<gene>
    <name evidence="1" type="ORF">GCM10010226_72820</name>
</gene>
<dbReference type="EMBL" id="BMSA01000029">
    <property type="protein sequence ID" value="GGT83702.1"/>
    <property type="molecule type" value="Genomic_DNA"/>
</dbReference>
<comment type="caution">
    <text evidence="1">The sequence shown here is derived from an EMBL/GenBank/DDBJ whole genome shotgun (WGS) entry which is preliminary data.</text>
</comment>
<organism evidence="1 2">
    <name type="scientific">Streptomyces phaeofaciens</name>
    <dbReference type="NCBI Taxonomy" id="68254"/>
    <lineage>
        <taxon>Bacteria</taxon>
        <taxon>Bacillati</taxon>
        <taxon>Actinomycetota</taxon>
        <taxon>Actinomycetes</taxon>
        <taxon>Kitasatosporales</taxon>
        <taxon>Streptomycetaceae</taxon>
        <taxon>Streptomyces</taxon>
    </lineage>
</organism>
<protein>
    <recommendedName>
        <fullName evidence="3">N-acetylmuramoyl-L-alanine amidase</fullName>
    </recommendedName>
</protein>
<accession>A0A918LZI6</accession>
<dbReference type="AlphaFoldDB" id="A0A918LZI6"/>
<keyword evidence="2" id="KW-1185">Reference proteome</keyword>
<sequence>MINFRPLAVTCATVADMSTRTGPQHYPGANRDHWFQEKFGGDRMEVNVVVLHTTEGRSLPDYQGGASAPNLTAVPDLATGKLKWFQHFDIDISSRALANLRGGVETNTLNVCQVELVGTCDPKTHAKWTASGKGHVYWPKAPEWALRGVARFLAWTHLHHDVPLRGPTLWPAFPKSFGNAGGQRMSHTSWNAFKGVCGHMHVPENDHGDPGGIDFEELLGFAKSAAQD</sequence>
<proteinExistence type="predicted"/>
<reference evidence="1" key="2">
    <citation type="submission" date="2020-09" db="EMBL/GenBank/DDBJ databases">
        <authorList>
            <person name="Sun Q."/>
            <person name="Ohkuma M."/>
        </authorList>
    </citation>
    <scope>NUCLEOTIDE SEQUENCE</scope>
    <source>
        <strain evidence="1">JCM 4125</strain>
    </source>
</reference>
<name>A0A918LZI6_9ACTN</name>
<evidence type="ECO:0000313" key="1">
    <source>
        <dbReference type="EMBL" id="GGT83702.1"/>
    </source>
</evidence>
<evidence type="ECO:0008006" key="3">
    <source>
        <dbReference type="Google" id="ProtNLM"/>
    </source>
</evidence>
<evidence type="ECO:0000313" key="2">
    <source>
        <dbReference type="Proteomes" id="UP000646776"/>
    </source>
</evidence>